<evidence type="ECO:0000256" key="2">
    <source>
        <dbReference type="ARBA" id="ARBA00012180"/>
    </source>
</evidence>
<dbReference type="EMBL" id="JAMKFB020000189">
    <property type="protein sequence ID" value="KAL0152281.1"/>
    <property type="molecule type" value="Genomic_DNA"/>
</dbReference>
<dbReference type="InterPro" id="IPR043128">
    <property type="entry name" value="Rev_trsase/Diguanyl_cyclase"/>
</dbReference>
<dbReference type="InterPro" id="IPR054465">
    <property type="entry name" value="Integrase_p58-like_C"/>
</dbReference>
<dbReference type="SUPFAM" id="SSF53098">
    <property type="entry name" value="Ribonuclease H-like"/>
    <property type="match status" value="1"/>
</dbReference>
<dbReference type="Pfam" id="PF00078">
    <property type="entry name" value="RVT_1"/>
    <property type="match status" value="1"/>
</dbReference>
<feature type="domain" description="Reverse transcriptase" evidence="6">
    <location>
        <begin position="343"/>
        <end position="522"/>
    </location>
</feature>
<feature type="domain" description="Integrase catalytic" evidence="7">
    <location>
        <begin position="916"/>
        <end position="1091"/>
    </location>
</feature>
<sequence>MTSGVRDVAAPISCEAMRPNVNNNGGAHALNKPVGIKTPKYSGRSDWEAFHAQFELLAHAYAWSEEQKALQLALCLTDDALSCLLLLDISKRADYGALVGALRRRFGQCFRSELLRSELHSRQRIPGEPLRALANDIESLARRAYAHIPLLQTLSVAGVNMQHPVWIANVQDSCILGLDFLRDYGCRLDLSKATLSFSNGQVVKMRPPGARHTNGLAVGSWACHLEDGNDSKCTMPPSVSQQEPLLIRTWPGSASGSAGDIMGELREIMQRSSGDLDMQQQEQLWELLVEFQDCFACNEVDLGQTSLVQHNIDTGDATPIRQRPRRMPLGRQEAAEQALSKMQHAGIIEPSESPWASPVVMVPKKGGEWRFCVDYRRLNAVTRKDSYPLPRVDECLDLVAGSSWFSSLDLRSGYWQVPLTPEARPKTAFCTGRGLWQFKVLSFGLCNAPATFERLMERVLEGVPRQQCLVFLDDILAHGGSFHLAITALRAVLEKIRSAGLKLHPNKCSLLSREVTFLGHRIGSEGIGTAEDKVRAVREWPVPANQRELKSFLGLASYYRKFVRGFSCIAAPLYKLLKKDQCFVWSEDCQNAFDTLKQTLVCTPILAPPDPQLAFVLDTDASGDGIGAVLSQVWPNGEKVVAYYSKVLSKAEKRYCVTRRELLAAISAIRHFKYYLCGRHFTIRSDHASLQWLMMFKEPEGQVARWLEELQSYEFTVTHRAGERHGNADALSRRPCSVQECKYCERREARELELSRKADGNDGPEPVCRELREVDVTQWADAQRQDPDLQPVILWMEAQQRPPWEEVAALSPFTKGLWAKFKCLWLIEGVLQRAWVAPATGEKRWQVVVPGDMQEELLKAMHGSAGSGHFGVTKTLRRLRQAFYWGRLRRDVEDFCRRCDLCTARKGPQGQSRAQLQQFPVGEPMQRVGIDIMGPFPRTTRGNRFVLTAMDYFTKWPEAFALPDQEAETVANALVGGMFSRFGVPQSIHSDQGRNFESKVFSCMCSQLGINKTRTTPLHPQSDGLVERFNRTLAEQLSILTSTHQHDWDTHLPIVLMACRSAIQDSTSCTPALLMFGREIRTPAELAFGRPPDAPLVPAGLEYARQLQDRLDSAHAYARKQLVSAGMRQKRAYDLHTRGRDFGIGELVWVYSPVRKRGRCPKLDSHWVGPCPILEKLGEVVYCVQLPPRGRKVVLHRDRLAPYRGTASPQGSTVLSSQNTETPMGPEEVIESADMASSGQQVAPLPAIPQCDRSQGSKESTSEGQTHTLLRGRPKRRRRTPVRFKDFVLGVEDFSKRRVV</sequence>
<keyword evidence="3" id="KW-0511">Multifunctional enzyme</keyword>
<evidence type="ECO:0000313" key="9">
    <source>
        <dbReference type="Proteomes" id="UP001529510"/>
    </source>
</evidence>
<dbReference type="InterPro" id="IPR041588">
    <property type="entry name" value="Integrase_H2C2"/>
</dbReference>
<evidence type="ECO:0000259" key="7">
    <source>
        <dbReference type="PROSITE" id="PS50994"/>
    </source>
</evidence>
<dbReference type="Gene3D" id="1.10.340.70">
    <property type="match status" value="1"/>
</dbReference>
<dbReference type="InterPro" id="IPR050951">
    <property type="entry name" value="Retrovirus_Pol_polyprotein"/>
</dbReference>
<dbReference type="SUPFAM" id="SSF56672">
    <property type="entry name" value="DNA/RNA polymerases"/>
    <property type="match status" value="1"/>
</dbReference>
<evidence type="ECO:0000256" key="3">
    <source>
        <dbReference type="ARBA" id="ARBA00023268"/>
    </source>
</evidence>
<dbReference type="CDD" id="cd01647">
    <property type="entry name" value="RT_LTR"/>
    <property type="match status" value="1"/>
</dbReference>
<evidence type="ECO:0000313" key="8">
    <source>
        <dbReference type="EMBL" id="KAL0152281.1"/>
    </source>
</evidence>
<dbReference type="Pfam" id="PF00665">
    <property type="entry name" value="rve"/>
    <property type="match status" value="1"/>
</dbReference>
<comment type="similarity">
    <text evidence="1">Belongs to the beta type-B retroviral polymerase family. HERV class-II K(HML-2) pol subfamily.</text>
</comment>
<dbReference type="InterPro" id="IPR043502">
    <property type="entry name" value="DNA/RNA_pol_sf"/>
</dbReference>
<dbReference type="FunFam" id="3.30.70.270:FF:000020">
    <property type="entry name" value="Transposon Tf2-6 polyprotein-like Protein"/>
    <property type="match status" value="1"/>
</dbReference>
<reference evidence="8 9" key="1">
    <citation type="submission" date="2024-05" db="EMBL/GenBank/DDBJ databases">
        <title>Genome sequencing and assembly of Indian major carp, Cirrhinus mrigala (Hamilton, 1822).</title>
        <authorList>
            <person name="Mohindra V."/>
            <person name="Chowdhury L.M."/>
            <person name="Lal K."/>
            <person name="Jena J.K."/>
        </authorList>
    </citation>
    <scope>NUCLEOTIDE SEQUENCE [LARGE SCALE GENOMIC DNA]</scope>
    <source>
        <strain evidence="8">CM1030</strain>
        <tissue evidence="8">Blood</tissue>
    </source>
</reference>
<evidence type="ECO:0000256" key="1">
    <source>
        <dbReference type="ARBA" id="ARBA00010879"/>
    </source>
</evidence>
<dbReference type="Pfam" id="PF17921">
    <property type="entry name" value="Integrase_H2C2"/>
    <property type="match status" value="1"/>
</dbReference>
<dbReference type="CDD" id="cd09274">
    <property type="entry name" value="RNase_HI_RT_Ty3"/>
    <property type="match status" value="1"/>
</dbReference>
<dbReference type="InterPro" id="IPR012337">
    <property type="entry name" value="RNaseH-like_sf"/>
</dbReference>
<dbReference type="Gene3D" id="3.30.420.10">
    <property type="entry name" value="Ribonuclease H-like superfamily/Ribonuclease H"/>
    <property type="match status" value="1"/>
</dbReference>
<dbReference type="PROSITE" id="PS50878">
    <property type="entry name" value="RT_POL"/>
    <property type="match status" value="1"/>
</dbReference>
<name>A0ABD0MUP1_CIRMR</name>
<protein>
    <recommendedName>
        <fullName evidence="4">Gypsy retrotransposon integrase-like protein 1</fullName>
        <ecNumber evidence="2">3.1.26.4</ecNumber>
    </recommendedName>
</protein>
<dbReference type="InterPro" id="IPR041577">
    <property type="entry name" value="RT_RNaseH_2"/>
</dbReference>
<dbReference type="InterPro" id="IPR036397">
    <property type="entry name" value="RNaseH_sf"/>
</dbReference>
<dbReference type="FunFam" id="3.30.420.10:FF:000032">
    <property type="entry name" value="Retrovirus-related Pol polyprotein from transposon 297-like Protein"/>
    <property type="match status" value="1"/>
</dbReference>
<dbReference type="GO" id="GO:0006259">
    <property type="term" value="P:DNA metabolic process"/>
    <property type="evidence" value="ECO:0007669"/>
    <property type="project" value="UniProtKB-ARBA"/>
</dbReference>
<comment type="caution">
    <text evidence="8">The sequence shown here is derived from an EMBL/GenBank/DDBJ whole genome shotgun (WGS) entry which is preliminary data.</text>
</comment>
<keyword evidence="9" id="KW-1185">Reference proteome</keyword>
<dbReference type="Gene3D" id="3.10.20.370">
    <property type="match status" value="1"/>
</dbReference>
<dbReference type="FunFam" id="3.10.10.10:FF:000002">
    <property type="entry name" value="Retrovirus-related Pol polyprotein from transposon 17.6-like protein"/>
    <property type="match status" value="1"/>
</dbReference>
<accession>A0ABD0MUP1</accession>
<dbReference type="InterPro" id="IPR001584">
    <property type="entry name" value="Integrase_cat-core"/>
</dbReference>
<evidence type="ECO:0000256" key="5">
    <source>
        <dbReference type="SAM" id="MobiDB-lite"/>
    </source>
</evidence>
<proteinExistence type="inferred from homology"/>
<feature type="compositionally biased region" description="Polar residues" evidence="5">
    <location>
        <begin position="1207"/>
        <end position="1222"/>
    </location>
</feature>
<dbReference type="FunFam" id="3.10.20.370:FF:000001">
    <property type="entry name" value="Retrovirus-related Pol polyprotein from transposon 17.6-like protein"/>
    <property type="match status" value="1"/>
</dbReference>
<dbReference type="EC" id="3.1.26.4" evidence="2"/>
<dbReference type="Pfam" id="PF17919">
    <property type="entry name" value="RT_RNaseH_2"/>
    <property type="match status" value="1"/>
</dbReference>
<feature type="region of interest" description="Disordered" evidence="5">
    <location>
        <begin position="1204"/>
        <end position="1278"/>
    </location>
</feature>
<evidence type="ECO:0000256" key="4">
    <source>
        <dbReference type="ARBA" id="ARBA00039658"/>
    </source>
</evidence>
<dbReference type="Gene3D" id="3.10.10.10">
    <property type="entry name" value="HIV Type 1 Reverse Transcriptase, subunit A, domain 1"/>
    <property type="match status" value="1"/>
</dbReference>
<gene>
    <name evidence="8" type="ORF">M9458_052004</name>
</gene>
<organism evidence="8 9">
    <name type="scientific">Cirrhinus mrigala</name>
    <name type="common">Mrigala</name>
    <dbReference type="NCBI Taxonomy" id="683832"/>
    <lineage>
        <taxon>Eukaryota</taxon>
        <taxon>Metazoa</taxon>
        <taxon>Chordata</taxon>
        <taxon>Craniata</taxon>
        <taxon>Vertebrata</taxon>
        <taxon>Euteleostomi</taxon>
        <taxon>Actinopterygii</taxon>
        <taxon>Neopterygii</taxon>
        <taxon>Teleostei</taxon>
        <taxon>Ostariophysi</taxon>
        <taxon>Cypriniformes</taxon>
        <taxon>Cyprinidae</taxon>
        <taxon>Labeoninae</taxon>
        <taxon>Labeonini</taxon>
        <taxon>Cirrhinus</taxon>
    </lineage>
</organism>
<evidence type="ECO:0000259" key="6">
    <source>
        <dbReference type="PROSITE" id="PS50878"/>
    </source>
</evidence>
<dbReference type="GO" id="GO:0004523">
    <property type="term" value="F:RNA-DNA hybrid ribonuclease activity"/>
    <property type="evidence" value="ECO:0007669"/>
    <property type="project" value="UniProtKB-EC"/>
</dbReference>
<dbReference type="Pfam" id="PF22938">
    <property type="entry name" value="Integrase_p58_C"/>
    <property type="match status" value="1"/>
</dbReference>
<dbReference type="PROSITE" id="PS50994">
    <property type="entry name" value="INTEGRASE"/>
    <property type="match status" value="1"/>
</dbReference>
<dbReference type="PANTHER" id="PTHR37984">
    <property type="entry name" value="PROTEIN CBG26694"/>
    <property type="match status" value="1"/>
</dbReference>
<dbReference type="PANTHER" id="PTHR37984:SF5">
    <property type="entry name" value="PROTEIN NYNRIN-LIKE"/>
    <property type="match status" value="1"/>
</dbReference>
<feature type="compositionally biased region" description="Polar residues" evidence="5">
    <location>
        <begin position="1252"/>
        <end position="1267"/>
    </location>
</feature>
<dbReference type="FunFam" id="1.10.340.70:FF:000001">
    <property type="entry name" value="Retrovirus-related Pol polyprotein from transposon gypsy-like Protein"/>
    <property type="match status" value="1"/>
</dbReference>
<dbReference type="Gene3D" id="3.30.70.270">
    <property type="match status" value="2"/>
</dbReference>
<dbReference type="Proteomes" id="UP001529510">
    <property type="component" value="Unassembled WGS sequence"/>
</dbReference>
<dbReference type="InterPro" id="IPR000477">
    <property type="entry name" value="RT_dom"/>
</dbReference>